<keyword evidence="3" id="KW-1185">Reference proteome</keyword>
<dbReference type="Gene3D" id="3.90.226.10">
    <property type="entry name" value="2-enoyl-CoA Hydratase, Chain A, domain 1"/>
    <property type="match status" value="1"/>
</dbReference>
<dbReference type="Pfam" id="PF03572">
    <property type="entry name" value="Peptidase_S41"/>
    <property type="match status" value="1"/>
</dbReference>
<gene>
    <name evidence="2" type="ORF">ABTW24_03655</name>
</gene>
<sequence length="493" mass="56170">MKKQHICWILSLFLLEVSTLKAQLRSEKRPSITKEDVKSDYQIALDILKKQHPNPYKFVDSIQMKRGSDSLQQLISRAPDVYAAMQYSPVQLFHDVHTNLQWSDDLTKEIYQSIRFFPFPVVLERGHMLVNTKSGPIPYGSEVYSIDGKSIAQIEESLRSSSYSDGFISTGTDRIYSNFQLTWSLRNADKINYQIVYSLPHSTKKQQINLRTISAAEGFHSSRLAIQPVNQLQRAYWVIGDYDETSKTGLLTVNTFNLQEPFAYKEFSAFFREVKRRGYQHVVIDIRNNGGGNPAISALLYSFLALKPFDNVYNYRTKTISLSYPQYAITEGNRAMSEDDINNNQNFLHQRFDQDIATGFYIGNARLREGQVANFPPDKDAFHGQVYVLTGGGTVSAATYFASLVQKNNRGIIVGKETGSGEQSTTAAWFLNYLLPKTKATLTVPMSELYFFNAHTDKGRGVIPDKEVPFEKYMSYFLAGQDPEWSYVLTMIK</sequence>
<feature type="domain" description="Tail specific protease" evidence="1">
    <location>
        <begin position="247"/>
        <end position="468"/>
    </location>
</feature>
<protein>
    <submittedName>
        <fullName evidence="2">S41 family peptidase</fullName>
    </submittedName>
</protein>
<accession>A0ABV4H876</accession>
<dbReference type="InterPro" id="IPR029045">
    <property type="entry name" value="ClpP/crotonase-like_dom_sf"/>
</dbReference>
<dbReference type="Proteomes" id="UP001566204">
    <property type="component" value="Unassembled WGS sequence"/>
</dbReference>
<reference evidence="2 3" key="1">
    <citation type="submission" date="2024-06" db="EMBL/GenBank/DDBJ databases">
        <title>Soil Sphingobacterium thalpophilum.</title>
        <authorList>
            <person name="Yang J."/>
            <person name="Li J."/>
        </authorList>
    </citation>
    <scope>NUCLEOTIDE SEQUENCE [LARGE SCALE GENOMIC DNA]</scope>
    <source>
        <strain evidence="2 3">22g91tb</strain>
    </source>
</reference>
<dbReference type="PANTHER" id="PTHR32060:SF30">
    <property type="entry name" value="CARBOXY-TERMINAL PROCESSING PROTEASE CTPA"/>
    <property type="match status" value="1"/>
</dbReference>
<proteinExistence type="predicted"/>
<name>A0ABV4H876_9SPHI</name>
<dbReference type="EMBL" id="JBEOQB010000001">
    <property type="protein sequence ID" value="MEZ0450683.1"/>
    <property type="molecule type" value="Genomic_DNA"/>
</dbReference>
<dbReference type="PANTHER" id="PTHR32060">
    <property type="entry name" value="TAIL-SPECIFIC PROTEASE"/>
    <property type="match status" value="1"/>
</dbReference>
<dbReference type="InterPro" id="IPR005151">
    <property type="entry name" value="Tail-specific_protease"/>
</dbReference>
<organism evidence="2 3">
    <name type="scientific">Sphingobacterium thalpophilum</name>
    <dbReference type="NCBI Taxonomy" id="259"/>
    <lineage>
        <taxon>Bacteria</taxon>
        <taxon>Pseudomonadati</taxon>
        <taxon>Bacteroidota</taxon>
        <taxon>Sphingobacteriia</taxon>
        <taxon>Sphingobacteriales</taxon>
        <taxon>Sphingobacteriaceae</taxon>
        <taxon>Sphingobacterium</taxon>
    </lineage>
</organism>
<comment type="caution">
    <text evidence="2">The sequence shown here is derived from an EMBL/GenBank/DDBJ whole genome shotgun (WGS) entry which is preliminary data.</text>
</comment>
<dbReference type="SUPFAM" id="SSF52096">
    <property type="entry name" value="ClpP/crotonase"/>
    <property type="match status" value="1"/>
</dbReference>
<evidence type="ECO:0000313" key="2">
    <source>
        <dbReference type="EMBL" id="MEZ0450683.1"/>
    </source>
</evidence>
<dbReference type="RefSeq" id="WP_324758224.1">
    <property type="nucleotide sequence ID" value="NZ_CP141191.1"/>
</dbReference>
<evidence type="ECO:0000259" key="1">
    <source>
        <dbReference type="Pfam" id="PF03572"/>
    </source>
</evidence>
<evidence type="ECO:0000313" key="3">
    <source>
        <dbReference type="Proteomes" id="UP001566204"/>
    </source>
</evidence>